<dbReference type="EMBL" id="CP098401">
    <property type="protein sequence ID" value="URW74541.1"/>
    <property type="molecule type" value="Genomic_DNA"/>
</dbReference>
<dbReference type="SUPFAM" id="SSF47413">
    <property type="entry name" value="lambda repressor-like DNA-binding domains"/>
    <property type="match status" value="1"/>
</dbReference>
<dbReference type="PANTHER" id="PTHR37301">
    <property type="entry name" value="DNA-BINDING PROTEIN-RELATED"/>
    <property type="match status" value="1"/>
</dbReference>
<evidence type="ECO:0000313" key="2">
    <source>
        <dbReference type="EMBL" id="URW74541.1"/>
    </source>
</evidence>
<name>A0ABY4TVF0_9SPHN</name>
<dbReference type="InterPro" id="IPR010982">
    <property type="entry name" value="Lambda_DNA-bd_dom_sf"/>
</dbReference>
<sequence length="78" mass="8517">MPVVVTLDAMLERRGMTGKHLAARMGISETQLSLFKSGKVRGIRFATIARMCAALDCTPGDLLDYRFDPADLDAADED</sequence>
<accession>A0ABY4TVF0</accession>
<dbReference type="Gene3D" id="1.10.260.40">
    <property type="entry name" value="lambda repressor-like DNA-binding domains"/>
    <property type="match status" value="1"/>
</dbReference>
<dbReference type="RefSeq" id="WP_250748942.1">
    <property type="nucleotide sequence ID" value="NZ_CP098401.1"/>
</dbReference>
<evidence type="ECO:0000259" key="1">
    <source>
        <dbReference type="PROSITE" id="PS50943"/>
    </source>
</evidence>
<dbReference type="Proteomes" id="UP001055580">
    <property type="component" value="Chromosome"/>
</dbReference>
<dbReference type="PROSITE" id="PS50943">
    <property type="entry name" value="HTH_CROC1"/>
    <property type="match status" value="1"/>
</dbReference>
<proteinExistence type="predicted"/>
<dbReference type="InterPro" id="IPR001387">
    <property type="entry name" value="Cro/C1-type_HTH"/>
</dbReference>
<feature type="domain" description="HTH cro/C1-type" evidence="1">
    <location>
        <begin position="7"/>
        <end position="62"/>
    </location>
</feature>
<dbReference type="Pfam" id="PF13443">
    <property type="entry name" value="HTH_26"/>
    <property type="match status" value="1"/>
</dbReference>
<organism evidence="2 3">
    <name type="scientific">Sphingomonas donggukensis</name>
    <dbReference type="NCBI Taxonomy" id="2949093"/>
    <lineage>
        <taxon>Bacteria</taxon>
        <taxon>Pseudomonadati</taxon>
        <taxon>Pseudomonadota</taxon>
        <taxon>Alphaproteobacteria</taxon>
        <taxon>Sphingomonadales</taxon>
        <taxon>Sphingomonadaceae</taxon>
        <taxon>Sphingomonas</taxon>
    </lineage>
</organism>
<dbReference type="CDD" id="cd00093">
    <property type="entry name" value="HTH_XRE"/>
    <property type="match status" value="1"/>
</dbReference>
<keyword evidence="3" id="KW-1185">Reference proteome</keyword>
<gene>
    <name evidence="2" type="ORF">M9980_08095</name>
</gene>
<protein>
    <submittedName>
        <fullName evidence="2">Helix-turn-helix transcriptional regulator</fullName>
    </submittedName>
</protein>
<dbReference type="PANTHER" id="PTHR37301:SF1">
    <property type="entry name" value="DNA-BINDING PROTEIN"/>
    <property type="match status" value="1"/>
</dbReference>
<reference evidence="2" key="1">
    <citation type="submission" date="2022-05" db="EMBL/GenBank/DDBJ databases">
        <title>Sphingomonas sp. strain RMG20 Genome sequencing and assembly.</title>
        <authorList>
            <person name="Kim I."/>
        </authorList>
    </citation>
    <scope>NUCLEOTIDE SEQUENCE</scope>
    <source>
        <strain evidence="2">RMG20</strain>
    </source>
</reference>
<evidence type="ECO:0000313" key="3">
    <source>
        <dbReference type="Proteomes" id="UP001055580"/>
    </source>
</evidence>
<dbReference type="SMART" id="SM00530">
    <property type="entry name" value="HTH_XRE"/>
    <property type="match status" value="1"/>
</dbReference>